<dbReference type="Proteomes" id="UP000030766">
    <property type="component" value="Unassembled WGS sequence"/>
</dbReference>
<dbReference type="GO" id="GO:0043531">
    <property type="term" value="F:ADP binding"/>
    <property type="evidence" value="ECO:0007669"/>
    <property type="project" value="InterPro"/>
</dbReference>
<reference evidence="1" key="1">
    <citation type="submission" date="2011-06" db="EMBL/GenBank/DDBJ databases">
        <title>The Genome Sequence of Fusarium oxysporum Fo47.</title>
        <authorList>
            <consortium name="The Broad Institute Genome Sequencing Platform"/>
            <person name="Ma L.-J."/>
            <person name="Gale L.R."/>
            <person name="Schwartz D.C."/>
            <person name="Zhou S."/>
            <person name="Corby-Kistler H."/>
            <person name="Young S.K."/>
            <person name="Zeng Q."/>
            <person name="Gargeya S."/>
            <person name="Fitzgerald M."/>
            <person name="Haas B."/>
            <person name="Abouelleil A."/>
            <person name="Alvarado L."/>
            <person name="Arachchi H.M."/>
            <person name="Berlin A."/>
            <person name="Brown A."/>
            <person name="Chapman S.B."/>
            <person name="Chen Z."/>
            <person name="Dunbar C."/>
            <person name="Freedman E."/>
            <person name="Gearin G."/>
            <person name="Gellesch M."/>
            <person name="Goldberg J."/>
            <person name="Griggs A."/>
            <person name="Gujja S."/>
            <person name="Heiman D."/>
            <person name="Howarth C."/>
            <person name="Larson L."/>
            <person name="Lui A."/>
            <person name="MacDonald P.J.P."/>
            <person name="Mehta T."/>
            <person name="Montmayeur A."/>
            <person name="Murphy C."/>
            <person name="Neiman D."/>
            <person name="Pearson M."/>
            <person name="Priest M."/>
            <person name="Roberts A."/>
            <person name="Saif S."/>
            <person name="Shea T."/>
            <person name="Shenoy N."/>
            <person name="Sisk P."/>
            <person name="Stolte C."/>
            <person name="Sykes S."/>
            <person name="Wortman J."/>
            <person name="Nusbaum C."/>
            <person name="Birren B."/>
        </authorList>
    </citation>
    <scope>NUCLEOTIDE SEQUENCE [LARGE SCALE GENOMIC DNA]</scope>
    <source>
        <strain evidence="1">Fo47</strain>
    </source>
</reference>
<name>W9JPQ8_FUSOX</name>
<evidence type="ECO:0000313" key="1">
    <source>
        <dbReference type="EMBL" id="EWZ33981.1"/>
    </source>
</evidence>
<dbReference type="VEuPathDB" id="FungiDB:FOZG_13666"/>
<accession>W9JPQ8</accession>
<dbReference type="PANTHER" id="PTHR35205:SF1">
    <property type="entry name" value="ZU5 DOMAIN-CONTAINING PROTEIN"/>
    <property type="match status" value="1"/>
</dbReference>
<sequence>MAADHSTIAKFANSQNSDFRKISRILQLFASQAKEAVAWNWKRWEVFRDYSTPPYPESHSQDRFHKGSEFSASEFKVGIAFHLIRNPQFSGRRGILQRLDYSLRKPSGGINPNIVVLYGSGGVGKTQVALEYAYRSRSKYSSIFWIDGSRNDTAIFSVISSLQHIREYYEAHGMTSTPRYRVIREALDEERRANKSQGSRRLFLSWLSYADNCSWLLVIDNVDDFEGFNLREWLPSTFCGAVIITSRRPELAINWDSIKINQMNSQEALSLLEKSSKIQIDQVPRKERDSAIELVQELGFFPLAISQAGANIAKSGHGTPIYHYLSLFQKYPKESLMQKTAERPWDIKQDTVLTTWEISFIAIEKRNPLAIQIFSICSFLSPNSIREELFVHQNTIQAQEWQVYEAFTILSSYSFFKQAIHGSSRTFSIHPLIHFWTRIRMDSEQQRQTARRTVSILRDLSLKHIPTSSHAIFLSSLFKKWSPCDNALSNIIPITPVPQEKRIWPVDLRFDTTTLIINTLRLLGREAYDHAAFATHKLLTNGKFESEDWETVDLIPTPDGPEAIKNLEWVLCHATQRFSIKGPRVLGIVSEYASVLLENSQGDGSAARAWYLWLLTTLAEQLGTDNPMAVRAYIGFGTATVDCREALWFLREAWHILKDRYWLHLDKRGVNLAMERIGRKGRGCFADAGVTEEELHWVTALIDVVGPPLTSMAFRVKPHPLMRGASADAAVGYLESHSLAEYDIPPYLLFHLLRVGKICEAIYFFPQQWTKTREEILEPFYKMLSTLPREQAKSVGQGIVLGIDCAVRPPRDASEQLAFESSYLYLAGLHQIAPREEILQKGLRCLTTPEIKNPSWYQACDCLPPSCLSRHLAQHIADIRLEIS</sequence>
<dbReference type="Gene3D" id="3.40.50.300">
    <property type="entry name" value="P-loop containing nucleotide triphosphate hydrolases"/>
    <property type="match status" value="1"/>
</dbReference>
<dbReference type="HOGENOM" id="CLU_325977_0_0_1"/>
<reference evidence="1" key="2">
    <citation type="submission" date="2012-06" db="EMBL/GenBank/DDBJ databases">
        <title>Annotation of the Genome Sequence of Fusarium oxysporum Fo47.</title>
        <authorList>
            <consortium name="The Broad Institute Genomics Platform"/>
            <person name="Ma L.-J."/>
            <person name="Corby-Kistler H."/>
            <person name="Broz K."/>
            <person name="Gale L.R."/>
            <person name="Jonkers W."/>
            <person name="O'Donnell K."/>
            <person name="Ploetz R."/>
            <person name="Steinberg C."/>
            <person name="Schwartz D.C."/>
            <person name="VanEtten H."/>
            <person name="Zhou S."/>
            <person name="Young S.K."/>
            <person name="Zeng Q."/>
            <person name="Gargeya S."/>
            <person name="Fitzgerald M."/>
            <person name="Abouelleil A."/>
            <person name="Alvarado L."/>
            <person name="Chapman S.B."/>
            <person name="Gainer-Dewar J."/>
            <person name="Goldberg J."/>
            <person name="Griggs A."/>
            <person name="Gujja S."/>
            <person name="Hansen M."/>
            <person name="Howarth C."/>
            <person name="Imamovic A."/>
            <person name="Ireland A."/>
            <person name="Larimer J."/>
            <person name="McCowan C."/>
            <person name="Murphy C."/>
            <person name="Pearson M."/>
            <person name="Poon T.W."/>
            <person name="Priest M."/>
            <person name="Roberts A."/>
            <person name="Saif S."/>
            <person name="Shea T."/>
            <person name="Sykes S."/>
            <person name="Wortman J."/>
            <person name="Nusbaum C."/>
            <person name="Birren B."/>
        </authorList>
    </citation>
    <scope>NUCLEOTIDE SEQUENCE</scope>
    <source>
        <strain evidence="1">Fo47</strain>
    </source>
</reference>
<organism evidence="1">
    <name type="scientific">Fusarium oxysporum Fo47</name>
    <dbReference type="NCBI Taxonomy" id="660027"/>
    <lineage>
        <taxon>Eukaryota</taxon>
        <taxon>Fungi</taxon>
        <taxon>Dikarya</taxon>
        <taxon>Ascomycota</taxon>
        <taxon>Pezizomycotina</taxon>
        <taxon>Sordariomycetes</taxon>
        <taxon>Hypocreomycetidae</taxon>
        <taxon>Hypocreales</taxon>
        <taxon>Nectriaceae</taxon>
        <taxon>Fusarium</taxon>
        <taxon>Fusarium oxysporum species complex</taxon>
    </lineage>
</organism>
<protein>
    <submittedName>
        <fullName evidence="1">Uncharacterized protein</fullName>
    </submittedName>
</protein>
<dbReference type="InterPro" id="IPR027417">
    <property type="entry name" value="P-loop_NTPase"/>
</dbReference>
<dbReference type="EMBL" id="JH717905">
    <property type="protein sequence ID" value="EWZ33981.1"/>
    <property type="molecule type" value="Genomic_DNA"/>
</dbReference>
<dbReference type="PANTHER" id="PTHR35205">
    <property type="entry name" value="NB-ARC AND TPR DOMAIN PROTEIN"/>
    <property type="match status" value="1"/>
</dbReference>
<dbReference type="AlphaFoldDB" id="W9JPQ8"/>
<proteinExistence type="predicted"/>
<gene>
    <name evidence="1" type="ORF">FOZG_13666</name>
</gene>
<dbReference type="SUPFAM" id="SSF52540">
    <property type="entry name" value="P-loop containing nucleoside triphosphate hydrolases"/>
    <property type="match status" value="1"/>
</dbReference>